<name>A0A0A9Y3V1_LYGHE</name>
<keyword evidence="8 10" id="KW-0472">Membrane</keyword>
<keyword evidence="6 10" id="KW-1133">Transmembrane helix</keyword>
<dbReference type="GO" id="GO:0005777">
    <property type="term" value="C:peroxisome"/>
    <property type="evidence" value="ECO:0007669"/>
    <property type="project" value="TreeGrafter"/>
</dbReference>
<keyword evidence="5 10" id="KW-0521">NADP</keyword>
<dbReference type="AlphaFoldDB" id="A0A0A9Y3V1"/>
<keyword evidence="3 10" id="KW-0444">Lipid biosynthesis</keyword>
<evidence type="ECO:0000313" key="14">
    <source>
        <dbReference type="EMBL" id="JAG61953.1"/>
    </source>
</evidence>
<dbReference type="GO" id="GO:0016020">
    <property type="term" value="C:membrane"/>
    <property type="evidence" value="ECO:0007669"/>
    <property type="project" value="UniProtKB-SubCell"/>
</dbReference>
<dbReference type="GO" id="GO:0035336">
    <property type="term" value="P:long-chain fatty-acyl-CoA metabolic process"/>
    <property type="evidence" value="ECO:0007669"/>
    <property type="project" value="TreeGrafter"/>
</dbReference>
<dbReference type="FunFam" id="3.40.50.720:FF:000143">
    <property type="entry name" value="Fatty acyl-CoA reductase"/>
    <property type="match status" value="1"/>
</dbReference>
<evidence type="ECO:0000259" key="12">
    <source>
        <dbReference type="Pfam" id="PF07993"/>
    </source>
</evidence>
<evidence type="ECO:0000256" key="5">
    <source>
        <dbReference type="ARBA" id="ARBA00022857"/>
    </source>
</evidence>
<comment type="catalytic activity">
    <reaction evidence="9 10">
        <text>a long-chain fatty acyl-CoA + 2 NADPH + 2 H(+) = a long-chain primary fatty alcohol + 2 NADP(+) + CoA</text>
        <dbReference type="Rhea" id="RHEA:52716"/>
        <dbReference type="ChEBI" id="CHEBI:15378"/>
        <dbReference type="ChEBI" id="CHEBI:57287"/>
        <dbReference type="ChEBI" id="CHEBI:57783"/>
        <dbReference type="ChEBI" id="CHEBI:58349"/>
        <dbReference type="ChEBI" id="CHEBI:77396"/>
        <dbReference type="ChEBI" id="CHEBI:83139"/>
        <dbReference type="EC" id="1.2.1.84"/>
    </reaction>
</comment>
<evidence type="ECO:0000256" key="1">
    <source>
        <dbReference type="ARBA" id="ARBA00004141"/>
    </source>
</evidence>
<evidence type="ECO:0000313" key="13">
    <source>
        <dbReference type="EMBL" id="JAG26859.1"/>
    </source>
</evidence>
<dbReference type="Gene3D" id="3.40.50.720">
    <property type="entry name" value="NAD(P)-binding Rossmann-like Domain"/>
    <property type="match status" value="1"/>
</dbReference>
<gene>
    <name evidence="13" type="primary">Far1</name>
    <name evidence="13" type="ORF">CM83_41292</name>
</gene>
<evidence type="ECO:0000256" key="3">
    <source>
        <dbReference type="ARBA" id="ARBA00022516"/>
    </source>
</evidence>
<evidence type="ECO:0000256" key="4">
    <source>
        <dbReference type="ARBA" id="ARBA00022692"/>
    </source>
</evidence>
<reference evidence="14" key="3">
    <citation type="submission" date="2014-09" db="EMBL/GenBank/DDBJ databases">
        <authorList>
            <person name="Magalhaes I.L.F."/>
            <person name="Oliveira U."/>
            <person name="Santos F.R."/>
            <person name="Vidigal T.H.D.A."/>
            <person name="Brescovit A.D."/>
            <person name="Santos A.J."/>
        </authorList>
    </citation>
    <scope>NUCLEOTIDE SEQUENCE</scope>
</reference>
<evidence type="ECO:0000256" key="7">
    <source>
        <dbReference type="ARBA" id="ARBA00023098"/>
    </source>
</evidence>
<dbReference type="CDD" id="cd05236">
    <property type="entry name" value="FAR-N_SDR_e"/>
    <property type="match status" value="1"/>
</dbReference>
<dbReference type="InterPro" id="IPR026055">
    <property type="entry name" value="FAR"/>
</dbReference>
<dbReference type="EMBL" id="GBRD01003868">
    <property type="protein sequence ID" value="JAG61953.1"/>
    <property type="molecule type" value="Transcribed_RNA"/>
</dbReference>
<proteinExistence type="inferred from homology"/>
<feature type="transmembrane region" description="Helical" evidence="10">
    <location>
        <begin position="473"/>
        <end position="491"/>
    </location>
</feature>
<accession>A0A0A9Y3V1</accession>
<evidence type="ECO:0000256" key="2">
    <source>
        <dbReference type="ARBA" id="ARBA00005928"/>
    </source>
</evidence>
<sequence>MAVPTIPQFFEGKHIFITGATGFMGKVLVEKLLRSCKDLDTIYILVRGKKGKSAEQRWTDVCQLPCFDRLKNELPGQLESKVKILEGDVKENNLGLSAGDYALLVDKVDIIFHVAASVRFNDPLHEAVKMNTCGTKYAVELAAQAKNLLVFLHVSTTYCYCNLRRETEEIVYPTNMAWKDVVKIAENVDPISLQILSQHFTDFSPNTYVYSKALAEQIIDEYKDRVPAVIVRPSIVISSWKEPMPGWIDNFNGPVGLIIAAGKGVVRVSLCDPDGVPDYMAVDVAIKGMLIAAYKKGISRGTKPLGEIDVYNSSSTSKSSISNRKLIDLSQIIHKEFPINEIIWLPSYDVTKSFAVYRLRAFFSHYLVALIVDTLLRIFKRTPMLLKIHIKIHNAVMALGYFTTKEWTFNNDKFLALNNVVPPADKESFDFSFDGLEPIDYFRIAAMGGRKYLLNEDLSTIPNAKKKIERLKLLSGVIKWTFYTGVAYYVYGYISSVALFS</sequence>
<dbReference type="InterPro" id="IPR013120">
    <property type="entry name" value="FAR_NAD-bd"/>
</dbReference>
<evidence type="ECO:0000259" key="11">
    <source>
        <dbReference type="Pfam" id="PF03015"/>
    </source>
</evidence>
<evidence type="ECO:0000256" key="9">
    <source>
        <dbReference type="ARBA" id="ARBA00052530"/>
    </source>
</evidence>
<keyword evidence="4 10" id="KW-0812">Transmembrane</keyword>
<dbReference type="EC" id="1.2.1.84" evidence="10"/>
<feature type="transmembrane region" description="Helical" evidence="10">
    <location>
        <begin position="362"/>
        <end position="379"/>
    </location>
</feature>
<reference evidence="13" key="1">
    <citation type="journal article" date="2014" name="PLoS ONE">
        <title>Transcriptome-Based Identification of ABC Transporters in the Western Tarnished Plant Bug Lygus hesperus.</title>
        <authorList>
            <person name="Hull J.J."/>
            <person name="Chaney K."/>
            <person name="Geib S.M."/>
            <person name="Fabrick J.A."/>
            <person name="Brent C.S."/>
            <person name="Walsh D."/>
            <person name="Lavine L.C."/>
        </authorList>
    </citation>
    <scope>NUCLEOTIDE SEQUENCE</scope>
</reference>
<keyword evidence="10" id="KW-0560">Oxidoreductase</keyword>
<reference evidence="13" key="2">
    <citation type="submission" date="2014-07" db="EMBL/GenBank/DDBJ databases">
        <authorList>
            <person name="Hull J."/>
        </authorList>
    </citation>
    <scope>NUCLEOTIDE SEQUENCE</scope>
</reference>
<keyword evidence="7 10" id="KW-0443">Lipid metabolism</keyword>
<evidence type="ECO:0000256" key="8">
    <source>
        <dbReference type="ARBA" id="ARBA00023136"/>
    </source>
</evidence>
<dbReference type="Pfam" id="PF07993">
    <property type="entry name" value="NAD_binding_4"/>
    <property type="match status" value="1"/>
</dbReference>
<dbReference type="Pfam" id="PF03015">
    <property type="entry name" value="Sterile"/>
    <property type="match status" value="1"/>
</dbReference>
<dbReference type="InterPro" id="IPR036291">
    <property type="entry name" value="NAD(P)-bd_dom_sf"/>
</dbReference>
<feature type="domain" description="Fatty acyl-CoA reductase C-terminal" evidence="11">
    <location>
        <begin position="365"/>
        <end position="456"/>
    </location>
</feature>
<dbReference type="SUPFAM" id="SSF51735">
    <property type="entry name" value="NAD(P)-binding Rossmann-fold domains"/>
    <property type="match status" value="1"/>
</dbReference>
<comment type="function">
    <text evidence="10">Catalyzes the reduction of fatty acyl-CoA to fatty alcohols.</text>
</comment>
<dbReference type="PANTHER" id="PTHR11011">
    <property type="entry name" value="MALE STERILITY PROTEIN 2-RELATED"/>
    <property type="match status" value="1"/>
</dbReference>
<dbReference type="InterPro" id="IPR033640">
    <property type="entry name" value="FAR_C"/>
</dbReference>
<dbReference type="CDD" id="cd09071">
    <property type="entry name" value="FAR_C"/>
    <property type="match status" value="1"/>
</dbReference>
<evidence type="ECO:0000256" key="10">
    <source>
        <dbReference type="RuleBase" id="RU363097"/>
    </source>
</evidence>
<comment type="subcellular location">
    <subcellularLocation>
        <location evidence="1">Membrane</location>
        <topology evidence="1">Multi-pass membrane protein</topology>
    </subcellularLocation>
</comment>
<feature type="domain" description="Thioester reductase (TE)" evidence="12">
    <location>
        <begin position="17"/>
        <end position="288"/>
    </location>
</feature>
<protein>
    <recommendedName>
        <fullName evidence="10">Fatty acyl-CoA reductase</fullName>
        <ecNumber evidence="10">1.2.1.84</ecNumber>
    </recommendedName>
</protein>
<dbReference type="EMBL" id="GBHO01016745">
    <property type="protein sequence ID" value="JAG26859.1"/>
    <property type="molecule type" value="Transcribed_RNA"/>
</dbReference>
<dbReference type="GO" id="GO:0080019">
    <property type="term" value="F:alcohol-forming very long-chain fatty acyl-CoA reductase activity"/>
    <property type="evidence" value="ECO:0007669"/>
    <property type="project" value="InterPro"/>
</dbReference>
<dbReference type="GO" id="GO:0102965">
    <property type="term" value="F:alcohol-forming long-chain fatty acyl-CoA reductase activity"/>
    <property type="evidence" value="ECO:0007669"/>
    <property type="project" value="UniProtKB-EC"/>
</dbReference>
<comment type="similarity">
    <text evidence="2 10">Belongs to the fatty acyl-CoA reductase family.</text>
</comment>
<organism evidence="13">
    <name type="scientific">Lygus hesperus</name>
    <name type="common">Western plant bug</name>
    <dbReference type="NCBI Taxonomy" id="30085"/>
    <lineage>
        <taxon>Eukaryota</taxon>
        <taxon>Metazoa</taxon>
        <taxon>Ecdysozoa</taxon>
        <taxon>Arthropoda</taxon>
        <taxon>Hexapoda</taxon>
        <taxon>Insecta</taxon>
        <taxon>Pterygota</taxon>
        <taxon>Neoptera</taxon>
        <taxon>Paraneoptera</taxon>
        <taxon>Hemiptera</taxon>
        <taxon>Heteroptera</taxon>
        <taxon>Panheteroptera</taxon>
        <taxon>Cimicomorpha</taxon>
        <taxon>Miridae</taxon>
        <taxon>Mirini</taxon>
        <taxon>Lygus</taxon>
    </lineage>
</organism>
<dbReference type="PANTHER" id="PTHR11011:SF24">
    <property type="entry name" value="FATTY ACYL-COA REDUCTASE"/>
    <property type="match status" value="1"/>
</dbReference>
<evidence type="ECO:0000256" key="6">
    <source>
        <dbReference type="ARBA" id="ARBA00022989"/>
    </source>
</evidence>